<evidence type="ECO:0000313" key="2">
    <source>
        <dbReference type="Proteomes" id="UP001144204"/>
    </source>
</evidence>
<dbReference type="SUPFAM" id="SSF56300">
    <property type="entry name" value="Metallo-dependent phosphatases"/>
    <property type="match status" value="1"/>
</dbReference>
<protein>
    <submittedName>
        <fullName evidence="1">Uncharacterized protein</fullName>
    </submittedName>
</protein>
<dbReference type="RefSeq" id="WP_286137103.1">
    <property type="nucleotide sequence ID" value="NZ_BRPL01000004.1"/>
</dbReference>
<gene>
    <name evidence="1" type="ORF">WR164_15460</name>
</gene>
<proteinExistence type="predicted"/>
<dbReference type="EMBL" id="BRPL01000004">
    <property type="protein sequence ID" value="GLB47567.1"/>
    <property type="molecule type" value="Genomic_DNA"/>
</dbReference>
<evidence type="ECO:0000313" key="1">
    <source>
        <dbReference type="EMBL" id="GLB47567.1"/>
    </source>
</evidence>
<dbReference type="AlphaFoldDB" id="A0A9W6B260"/>
<sequence length="104" mass="11405">MIGGSNVKAIFAGHVHSPTSFIRGNILNVTGDSTAYHIDCRNPHRHYYNDTISYNIINIDGDSIGSHIVYLLKNGELSEYVGQIKIHNTGFINASVFKSLAKNG</sequence>
<reference evidence="1" key="2">
    <citation type="journal article" date="2023" name="PLoS ONE">
        <title>Philodulcilactobacillus myokoensis gen. nov., sp. nov., a fructophilic, acidophilic, and agar-phobic lactic acid bacterium isolated from fermented vegetable extracts.</title>
        <authorList>
            <person name="Kouya T."/>
            <person name="Ishiyama Y."/>
            <person name="Ohashi S."/>
            <person name="Kumakubo R."/>
            <person name="Yamazaki T."/>
            <person name="Otaki T."/>
        </authorList>
    </citation>
    <scope>NUCLEOTIDE SEQUENCE</scope>
    <source>
        <strain evidence="1">WR16-4</strain>
    </source>
</reference>
<comment type="caution">
    <text evidence="1">The sequence shown here is derived from an EMBL/GenBank/DDBJ whole genome shotgun (WGS) entry which is preliminary data.</text>
</comment>
<dbReference type="Gene3D" id="3.60.21.10">
    <property type="match status" value="1"/>
</dbReference>
<dbReference type="Proteomes" id="UP001144204">
    <property type="component" value="Unassembled WGS sequence"/>
</dbReference>
<name>A0A9W6B260_9LACO</name>
<dbReference type="InterPro" id="IPR029052">
    <property type="entry name" value="Metallo-depent_PP-like"/>
</dbReference>
<accession>A0A9W6B260</accession>
<organism evidence="1 2">
    <name type="scientific">Philodulcilactobacillus myokoensis</name>
    <dbReference type="NCBI Taxonomy" id="2929573"/>
    <lineage>
        <taxon>Bacteria</taxon>
        <taxon>Bacillati</taxon>
        <taxon>Bacillota</taxon>
        <taxon>Bacilli</taxon>
        <taxon>Lactobacillales</taxon>
        <taxon>Lactobacillaceae</taxon>
        <taxon>Philodulcilactobacillus</taxon>
    </lineage>
</organism>
<keyword evidence="2" id="KW-1185">Reference proteome</keyword>
<reference evidence="1" key="1">
    <citation type="submission" date="2022-07" db="EMBL/GenBank/DDBJ databases">
        <authorList>
            <person name="Kouya T."/>
            <person name="Ishiyama Y."/>
        </authorList>
    </citation>
    <scope>NUCLEOTIDE SEQUENCE</scope>
    <source>
        <strain evidence="1">WR16-4</strain>
    </source>
</reference>